<feature type="chain" id="PRO_5032421702" evidence="1">
    <location>
        <begin position="28"/>
        <end position="185"/>
    </location>
</feature>
<dbReference type="InterPro" id="IPR036374">
    <property type="entry name" value="OxRdtase_Mopterin-bd_sf"/>
</dbReference>
<dbReference type="EMBL" id="JACIGE010000013">
    <property type="protein sequence ID" value="MBB4248674.1"/>
    <property type="molecule type" value="Genomic_DNA"/>
</dbReference>
<comment type="caution">
    <text evidence="3">The sequence shown here is derived from an EMBL/GenBank/DDBJ whole genome shotgun (WGS) entry which is preliminary data.</text>
</comment>
<evidence type="ECO:0000256" key="1">
    <source>
        <dbReference type="SAM" id="SignalP"/>
    </source>
</evidence>
<reference evidence="3 4" key="1">
    <citation type="submission" date="2020-08" db="EMBL/GenBank/DDBJ databases">
        <title>Genome sequencing of Purple Non-Sulfur Bacteria from various extreme environments.</title>
        <authorList>
            <person name="Mayer M."/>
        </authorList>
    </citation>
    <scope>NUCLEOTIDE SEQUENCE [LARGE SCALE GENOMIC DNA]</scope>
    <source>
        <strain evidence="3 4">2761</strain>
    </source>
</reference>
<feature type="domain" description="Oxidoreductase molybdopterin-binding" evidence="2">
    <location>
        <begin position="41"/>
        <end position="181"/>
    </location>
</feature>
<dbReference type="RefSeq" id="WP_153117640.1">
    <property type="nucleotide sequence ID" value="NZ_JACIGE010000013.1"/>
</dbReference>
<dbReference type="SUPFAM" id="SSF56524">
    <property type="entry name" value="Oxidoreductase molybdopterin-binding domain"/>
    <property type="match status" value="1"/>
</dbReference>
<keyword evidence="1" id="KW-0732">Signal</keyword>
<evidence type="ECO:0000313" key="4">
    <source>
        <dbReference type="Proteomes" id="UP000587070"/>
    </source>
</evidence>
<evidence type="ECO:0000259" key="2">
    <source>
        <dbReference type="Pfam" id="PF00174"/>
    </source>
</evidence>
<proteinExistence type="predicted"/>
<evidence type="ECO:0000313" key="3">
    <source>
        <dbReference type="EMBL" id="MBB4248674.1"/>
    </source>
</evidence>
<dbReference type="InterPro" id="IPR000572">
    <property type="entry name" value="OxRdtase_Mopterin-bd_dom"/>
</dbReference>
<accession>A0A840G2W1</accession>
<dbReference type="AlphaFoldDB" id="A0A840G2W1"/>
<keyword evidence="4" id="KW-1185">Reference proteome</keyword>
<dbReference type="Gene3D" id="3.90.420.10">
    <property type="entry name" value="Oxidoreductase, molybdopterin-binding domain"/>
    <property type="match status" value="1"/>
</dbReference>
<gene>
    <name evidence="3" type="ORF">GGD90_003074</name>
</gene>
<name>A0A840G2W1_RHOTE</name>
<organism evidence="3 4">
    <name type="scientific">Rhodocyclus tenuis</name>
    <name type="common">Rhodospirillum tenue</name>
    <dbReference type="NCBI Taxonomy" id="1066"/>
    <lineage>
        <taxon>Bacteria</taxon>
        <taxon>Pseudomonadati</taxon>
        <taxon>Pseudomonadota</taxon>
        <taxon>Betaproteobacteria</taxon>
        <taxon>Rhodocyclales</taxon>
        <taxon>Rhodocyclaceae</taxon>
        <taxon>Rhodocyclus</taxon>
    </lineage>
</organism>
<feature type="signal peptide" evidence="1">
    <location>
        <begin position="1"/>
        <end position="27"/>
    </location>
</feature>
<dbReference type="Pfam" id="PF00174">
    <property type="entry name" value="Oxidored_molyb"/>
    <property type="match status" value="1"/>
</dbReference>
<dbReference type="Proteomes" id="UP000587070">
    <property type="component" value="Unassembled WGS sequence"/>
</dbReference>
<dbReference type="OrthoDB" id="5366082at2"/>
<sequence length="185" mass="19989">MIKTFRAALLIPAFAAIAFAFSGNAMAHSKAADPSKYVTQSIAVAGAVEHKLRLSVDDLKAFPPSQVSDTPLVCQSGAKVGQLENIKGVLLRDVLEKASVVSKNHNDVKKTVVIAKASDGYKVVFSWSELFNSPLGEGVIVFFEKDGKALEDDEGRIALVSTKDIRTGPRHVKWLKAIEVKKIVD</sequence>
<protein>
    <submittedName>
        <fullName evidence="3">DMSO/TMAO reductase YedYZ molybdopterin-dependent catalytic subunit</fullName>
    </submittedName>
</protein>